<dbReference type="AlphaFoldDB" id="A0A975BCN8"/>
<gene>
    <name evidence="8" type="ORF">dnl_52500</name>
</gene>
<protein>
    <recommendedName>
        <fullName evidence="6">Serine protease</fullName>
        <ecNumber evidence="6">3.4.21.-</ecNumber>
    </recommendedName>
</protein>
<dbReference type="EC" id="3.4.21.-" evidence="6"/>
<dbReference type="InterPro" id="IPR045437">
    <property type="entry name" value="EAD8"/>
</dbReference>
<dbReference type="KEGG" id="dli:dnl_52500"/>
<accession>A0A975BCN8</accession>
<dbReference type="Gene3D" id="2.40.10.10">
    <property type="entry name" value="Trypsin-like serine proteases"/>
    <property type="match status" value="2"/>
</dbReference>
<dbReference type="InterPro" id="IPR008256">
    <property type="entry name" value="Peptidase_S1B"/>
</dbReference>
<feature type="domain" description="Effector-associated" evidence="7">
    <location>
        <begin position="11"/>
        <end position="109"/>
    </location>
</feature>
<sequence>MNPEEFINIDDNREIMPVLKKFASAHLSPRERRDALENAGIESSFLDKLKYDLPADSFVLNLLAKIRDFRVSESRLDYHPLMRLLDFMEMFKDIYSLDDREKHVCKMFISRGQENFRILKARSAVVRIESPCETGIGTGVLIRNGLLLTCFHVLNNLSQAWVRFGYYDDSRLEKDWNLYELDLDSIKGTMRPDYALVKIKEPPERSPVSISWEILSSSKEYQARMLHHPGGKCLKISEPGQITQVGENYIDHTIKTCKGSSGAPVFNKKWELTAIHRGIPGTGRTIEQGTTEAVPIRILKEKLAVFIDEE</sequence>
<evidence type="ECO:0000256" key="3">
    <source>
        <dbReference type="ARBA" id="ARBA00022729"/>
    </source>
</evidence>
<keyword evidence="3" id="KW-0732">Signal</keyword>
<dbReference type="GO" id="GO:0006508">
    <property type="term" value="P:proteolysis"/>
    <property type="evidence" value="ECO:0007669"/>
    <property type="project" value="UniProtKB-KW"/>
</dbReference>
<dbReference type="PRINTS" id="PR00839">
    <property type="entry name" value="V8PROTEASE"/>
</dbReference>
<dbReference type="GO" id="GO:0008236">
    <property type="term" value="F:serine-type peptidase activity"/>
    <property type="evidence" value="ECO:0007669"/>
    <property type="project" value="UniProtKB-KW"/>
</dbReference>
<proteinExistence type="inferred from homology"/>
<dbReference type="Proteomes" id="UP000663720">
    <property type="component" value="Chromosome"/>
</dbReference>
<dbReference type="InterPro" id="IPR009003">
    <property type="entry name" value="Peptidase_S1_PA"/>
</dbReference>
<dbReference type="Pfam" id="PF19961">
    <property type="entry name" value="EAD8"/>
    <property type="match status" value="1"/>
</dbReference>
<comment type="similarity">
    <text evidence="1 6">Belongs to the peptidase S1B family.</text>
</comment>
<evidence type="ECO:0000256" key="1">
    <source>
        <dbReference type="ARBA" id="ARBA00008764"/>
    </source>
</evidence>
<keyword evidence="9" id="KW-1185">Reference proteome</keyword>
<dbReference type="EMBL" id="CP061799">
    <property type="protein sequence ID" value="QTA82865.1"/>
    <property type="molecule type" value="Genomic_DNA"/>
</dbReference>
<evidence type="ECO:0000256" key="2">
    <source>
        <dbReference type="ARBA" id="ARBA00022670"/>
    </source>
</evidence>
<organism evidence="8 9">
    <name type="scientific">Desulfonema limicola</name>
    <dbReference type="NCBI Taxonomy" id="45656"/>
    <lineage>
        <taxon>Bacteria</taxon>
        <taxon>Pseudomonadati</taxon>
        <taxon>Thermodesulfobacteriota</taxon>
        <taxon>Desulfobacteria</taxon>
        <taxon>Desulfobacterales</taxon>
        <taxon>Desulfococcaceae</taxon>
        <taxon>Desulfonema</taxon>
    </lineage>
</organism>
<evidence type="ECO:0000313" key="9">
    <source>
        <dbReference type="Proteomes" id="UP000663720"/>
    </source>
</evidence>
<reference evidence="8" key="1">
    <citation type="journal article" date="2021" name="Microb. Physiol.">
        <title>Proteogenomic Insights into the Physiology of Marine, Sulfate-Reducing, Filamentous Desulfonema limicola and Desulfonema magnum.</title>
        <authorList>
            <person name="Schnaars V."/>
            <person name="Wohlbrand L."/>
            <person name="Scheve S."/>
            <person name="Hinrichs C."/>
            <person name="Reinhardt R."/>
            <person name="Rabus R."/>
        </authorList>
    </citation>
    <scope>NUCLEOTIDE SEQUENCE</scope>
    <source>
        <strain evidence="8">5ac10</strain>
    </source>
</reference>
<dbReference type="RefSeq" id="WP_207688739.1">
    <property type="nucleotide sequence ID" value="NZ_CP061799.1"/>
</dbReference>
<evidence type="ECO:0000256" key="6">
    <source>
        <dbReference type="RuleBase" id="RU004296"/>
    </source>
</evidence>
<dbReference type="InterPro" id="IPR043504">
    <property type="entry name" value="Peptidase_S1_PA_chymotrypsin"/>
</dbReference>
<keyword evidence="2 6" id="KW-0645">Protease</keyword>
<keyword evidence="5 6" id="KW-0720">Serine protease</keyword>
<dbReference type="Pfam" id="PF13365">
    <property type="entry name" value="Trypsin_2"/>
    <property type="match status" value="1"/>
</dbReference>
<evidence type="ECO:0000256" key="4">
    <source>
        <dbReference type="ARBA" id="ARBA00022801"/>
    </source>
</evidence>
<dbReference type="SUPFAM" id="SSF50494">
    <property type="entry name" value="Trypsin-like serine proteases"/>
    <property type="match status" value="1"/>
</dbReference>
<evidence type="ECO:0000256" key="5">
    <source>
        <dbReference type="ARBA" id="ARBA00022825"/>
    </source>
</evidence>
<name>A0A975BCN8_9BACT</name>
<evidence type="ECO:0000313" key="8">
    <source>
        <dbReference type="EMBL" id="QTA82865.1"/>
    </source>
</evidence>
<keyword evidence="4 6" id="KW-0378">Hydrolase</keyword>
<evidence type="ECO:0000259" key="7">
    <source>
        <dbReference type="Pfam" id="PF19961"/>
    </source>
</evidence>